<dbReference type="Proteomes" id="UP000321034">
    <property type="component" value="Unassembled WGS sequence"/>
</dbReference>
<protein>
    <submittedName>
        <fullName evidence="1">Pentapeptide repeat-containing protein</fullName>
    </submittedName>
</protein>
<name>A0A5C8HTJ3_9MICO</name>
<evidence type="ECO:0000313" key="1">
    <source>
        <dbReference type="EMBL" id="TXK09403.1"/>
    </source>
</evidence>
<sequence length="220" mass="23633">MARRPALTAPRIDPIALPDLDDGDVDDLFAGASLDARRFASVDLDGRDLVDVSFTECALTDVSAHDADLRASRFVETTIDRLIAPVLRASRSHLRDVRIAGSRLGSVELYDSGLQSVHLVGCKLGYVNLRGAELRDVQFTDCTIDELDLGRARATRVAFRDCRVASLDLTGATLSNVDLRGLALQQLTGIEGLKGATLDSSQVALLADLFAARLGITVLD</sequence>
<dbReference type="OrthoDB" id="2579959at2"/>
<dbReference type="AlphaFoldDB" id="A0A5C8HTJ3"/>
<gene>
    <name evidence="1" type="ORF">FVP77_10715</name>
</gene>
<proteinExistence type="predicted"/>
<dbReference type="InterPro" id="IPR001646">
    <property type="entry name" value="5peptide_repeat"/>
</dbReference>
<keyword evidence="2" id="KW-1185">Reference proteome</keyword>
<dbReference type="InterPro" id="IPR051082">
    <property type="entry name" value="Pentapeptide-BTB/POZ_domain"/>
</dbReference>
<evidence type="ECO:0000313" key="2">
    <source>
        <dbReference type="Proteomes" id="UP000321034"/>
    </source>
</evidence>
<comment type="caution">
    <text evidence="1">The sequence shown here is derived from an EMBL/GenBank/DDBJ whole genome shotgun (WGS) entry which is preliminary data.</text>
</comment>
<dbReference type="PANTHER" id="PTHR14136:SF17">
    <property type="entry name" value="BTB_POZ DOMAIN-CONTAINING PROTEIN KCTD9"/>
    <property type="match status" value="1"/>
</dbReference>
<dbReference type="Gene3D" id="2.160.20.80">
    <property type="entry name" value="E3 ubiquitin-protein ligase SopA"/>
    <property type="match status" value="1"/>
</dbReference>
<dbReference type="EMBL" id="VRSV01000002">
    <property type="protein sequence ID" value="TXK09403.1"/>
    <property type="molecule type" value="Genomic_DNA"/>
</dbReference>
<organism evidence="1 2">
    <name type="scientific">Microbacterium hatanonis</name>
    <dbReference type="NCBI Taxonomy" id="404366"/>
    <lineage>
        <taxon>Bacteria</taxon>
        <taxon>Bacillati</taxon>
        <taxon>Actinomycetota</taxon>
        <taxon>Actinomycetes</taxon>
        <taxon>Micrococcales</taxon>
        <taxon>Microbacteriaceae</taxon>
        <taxon>Microbacterium</taxon>
    </lineage>
</organism>
<dbReference type="RefSeq" id="WP_147894620.1">
    <property type="nucleotide sequence ID" value="NZ_BAAANR010000001.1"/>
</dbReference>
<dbReference type="Pfam" id="PF00805">
    <property type="entry name" value="Pentapeptide"/>
    <property type="match status" value="1"/>
</dbReference>
<dbReference type="Pfam" id="PF13599">
    <property type="entry name" value="Pentapeptide_4"/>
    <property type="match status" value="1"/>
</dbReference>
<accession>A0A5C8HTJ3</accession>
<reference evidence="1 2" key="1">
    <citation type="submission" date="2019-08" db="EMBL/GenBank/DDBJ databases">
        <authorList>
            <person name="Dong K."/>
        </authorList>
    </citation>
    <scope>NUCLEOTIDE SEQUENCE [LARGE SCALE GENOMIC DNA]</scope>
    <source>
        <strain evidence="1 2">JCM14558</strain>
    </source>
</reference>
<dbReference type="SUPFAM" id="SSF141571">
    <property type="entry name" value="Pentapeptide repeat-like"/>
    <property type="match status" value="1"/>
</dbReference>
<dbReference type="PANTHER" id="PTHR14136">
    <property type="entry name" value="BTB_POZ DOMAIN-CONTAINING PROTEIN KCTD9"/>
    <property type="match status" value="1"/>
</dbReference>